<dbReference type="Pfam" id="PF25973">
    <property type="entry name" value="BSH_CzcB"/>
    <property type="match status" value="1"/>
</dbReference>
<dbReference type="RefSeq" id="WP_044182558.1">
    <property type="nucleotide sequence ID" value="NZ_JMCB01000002.1"/>
</dbReference>
<sequence>MTPFRTPSVARVLAAAVALGSALSLSACGKAEAAEQAPATGAAAAVPVVKLTESRTAQATPSEEVTGTLYPSQALQVGFEVGGRLETVLVKKGQAVKKGQVLATLNGEIADAQVAQAEAAVAAAEAGAAIAEDVATRTSKLQEAGGVSELQNRTSTTTAQQAKAQVLAAKAQLSQARAARRRHELKAPFAGTLIDAPEQVGATVAPGVPLFTLESLETLVLKTTVAQPVRGVLKPGSKVRVEAVGAGTSTDAAAVSLILPSADPATRRIPVEITVPNADGRFVAHTLAKAVLTVGELQDVHVLPVSAVSAANGGDHVYVVSSAGEVRRVDVQIIERRAREVVVKAASPLSKVIDYPTAGLQDGARVSVK</sequence>
<feature type="domain" description="CusB-like beta-barrel" evidence="3">
    <location>
        <begin position="224"/>
        <end position="292"/>
    </location>
</feature>
<dbReference type="PANTHER" id="PTHR30469:SF15">
    <property type="entry name" value="HLYD FAMILY OF SECRETION PROTEINS"/>
    <property type="match status" value="1"/>
</dbReference>
<feature type="chain" id="PRO_5001799974" evidence="2">
    <location>
        <begin position="34"/>
        <end position="369"/>
    </location>
</feature>
<protein>
    <submittedName>
        <fullName evidence="5">Putative Co/Zn/Cd efflux system membrane fusion protein</fullName>
    </submittedName>
</protein>
<dbReference type="Gene3D" id="1.10.287.470">
    <property type="entry name" value="Helix hairpin bin"/>
    <property type="match status" value="1"/>
</dbReference>
<proteinExistence type="inferred from homology"/>
<gene>
    <name evidence="5" type="ORF">DB31_3194</name>
</gene>
<accession>A0A085WTQ1</accession>
<evidence type="ECO:0000259" key="4">
    <source>
        <dbReference type="Pfam" id="PF25973"/>
    </source>
</evidence>
<dbReference type="InterPro" id="IPR058792">
    <property type="entry name" value="Beta-barrel_RND_2"/>
</dbReference>
<dbReference type="GO" id="GO:0015562">
    <property type="term" value="F:efflux transmembrane transporter activity"/>
    <property type="evidence" value="ECO:0007669"/>
    <property type="project" value="TreeGrafter"/>
</dbReference>
<comment type="caution">
    <text evidence="5">The sequence shown here is derived from an EMBL/GenBank/DDBJ whole genome shotgun (WGS) entry which is preliminary data.</text>
</comment>
<keyword evidence="6" id="KW-1185">Reference proteome</keyword>
<evidence type="ECO:0000259" key="3">
    <source>
        <dbReference type="Pfam" id="PF25954"/>
    </source>
</evidence>
<organism evidence="5 6">
    <name type="scientific">Hyalangium minutum</name>
    <dbReference type="NCBI Taxonomy" id="394096"/>
    <lineage>
        <taxon>Bacteria</taxon>
        <taxon>Pseudomonadati</taxon>
        <taxon>Myxococcota</taxon>
        <taxon>Myxococcia</taxon>
        <taxon>Myxococcales</taxon>
        <taxon>Cystobacterineae</taxon>
        <taxon>Archangiaceae</taxon>
        <taxon>Hyalangium</taxon>
    </lineage>
</organism>
<keyword evidence="2" id="KW-0732">Signal</keyword>
<evidence type="ECO:0000313" key="6">
    <source>
        <dbReference type="Proteomes" id="UP000028725"/>
    </source>
</evidence>
<dbReference type="PANTHER" id="PTHR30469">
    <property type="entry name" value="MULTIDRUG RESISTANCE PROTEIN MDTA"/>
    <property type="match status" value="1"/>
</dbReference>
<dbReference type="Gene3D" id="2.40.420.20">
    <property type="match status" value="1"/>
</dbReference>
<dbReference type="NCBIfam" id="TIGR01730">
    <property type="entry name" value="RND_mfp"/>
    <property type="match status" value="1"/>
</dbReference>
<comment type="similarity">
    <text evidence="1">Belongs to the membrane fusion protein (MFP) (TC 8.A.1) family.</text>
</comment>
<evidence type="ECO:0000256" key="1">
    <source>
        <dbReference type="ARBA" id="ARBA00009477"/>
    </source>
</evidence>
<dbReference type="InterPro" id="IPR006143">
    <property type="entry name" value="RND_pump_MFP"/>
</dbReference>
<dbReference type="Gene3D" id="2.40.50.100">
    <property type="match status" value="1"/>
</dbReference>
<dbReference type="GO" id="GO:1990281">
    <property type="term" value="C:efflux pump complex"/>
    <property type="evidence" value="ECO:0007669"/>
    <property type="project" value="TreeGrafter"/>
</dbReference>
<dbReference type="Gene3D" id="2.40.30.170">
    <property type="match status" value="1"/>
</dbReference>
<dbReference type="AlphaFoldDB" id="A0A085WTQ1"/>
<reference evidence="5 6" key="1">
    <citation type="submission" date="2014-04" db="EMBL/GenBank/DDBJ databases">
        <title>Genome assembly of Hyalangium minutum DSM 14724.</title>
        <authorList>
            <person name="Sharma G."/>
            <person name="Subramanian S."/>
        </authorList>
    </citation>
    <scope>NUCLEOTIDE SEQUENCE [LARGE SCALE GENOMIC DNA]</scope>
    <source>
        <strain evidence="5 6">DSM 14724</strain>
    </source>
</reference>
<feature type="signal peptide" evidence="2">
    <location>
        <begin position="1"/>
        <end position="33"/>
    </location>
</feature>
<evidence type="ECO:0000256" key="2">
    <source>
        <dbReference type="SAM" id="SignalP"/>
    </source>
</evidence>
<dbReference type="STRING" id="394096.DB31_3194"/>
<dbReference type="InterPro" id="IPR058647">
    <property type="entry name" value="BSH_CzcB-like"/>
</dbReference>
<dbReference type="Proteomes" id="UP000028725">
    <property type="component" value="Unassembled WGS sequence"/>
</dbReference>
<name>A0A085WTQ1_9BACT</name>
<dbReference type="Pfam" id="PF25954">
    <property type="entry name" value="Beta-barrel_RND_2"/>
    <property type="match status" value="1"/>
</dbReference>
<dbReference type="EMBL" id="JMCB01000002">
    <property type="protein sequence ID" value="KFE71064.1"/>
    <property type="molecule type" value="Genomic_DNA"/>
</dbReference>
<dbReference type="OrthoDB" id="5498623at2"/>
<evidence type="ECO:0000313" key="5">
    <source>
        <dbReference type="EMBL" id="KFE71064.1"/>
    </source>
</evidence>
<dbReference type="SUPFAM" id="SSF111369">
    <property type="entry name" value="HlyD-like secretion proteins"/>
    <property type="match status" value="1"/>
</dbReference>
<dbReference type="PROSITE" id="PS51257">
    <property type="entry name" value="PROKAR_LIPOPROTEIN"/>
    <property type="match status" value="1"/>
</dbReference>
<feature type="domain" description="CzcB-like barrel-sandwich hybrid" evidence="4">
    <location>
        <begin position="77"/>
        <end position="213"/>
    </location>
</feature>